<reference evidence="2" key="1">
    <citation type="journal article" date="2023" name="Science">
        <title>Genome structures resolve the early diversification of teleost fishes.</title>
        <authorList>
            <person name="Parey E."/>
            <person name="Louis A."/>
            <person name="Montfort J."/>
            <person name="Bouchez O."/>
            <person name="Roques C."/>
            <person name="Iampietro C."/>
            <person name="Lluch J."/>
            <person name="Castinel A."/>
            <person name="Donnadieu C."/>
            <person name="Desvignes T."/>
            <person name="Floi Bucao C."/>
            <person name="Jouanno E."/>
            <person name="Wen M."/>
            <person name="Mejri S."/>
            <person name="Dirks R."/>
            <person name="Jansen H."/>
            <person name="Henkel C."/>
            <person name="Chen W.J."/>
            <person name="Zahm M."/>
            <person name="Cabau C."/>
            <person name="Klopp C."/>
            <person name="Thompson A.W."/>
            <person name="Robinson-Rechavi M."/>
            <person name="Braasch I."/>
            <person name="Lecointre G."/>
            <person name="Bobe J."/>
            <person name="Postlethwait J.H."/>
            <person name="Berthelot C."/>
            <person name="Roest Crollius H."/>
            <person name="Guiguen Y."/>
        </authorList>
    </citation>
    <scope>NUCLEOTIDE SEQUENCE</scope>
    <source>
        <strain evidence="2">WJC10195</strain>
    </source>
</reference>
<organism evidence="2 3">
    <name type="scientific">Synaphobranchus kaupii</name>
    <name type="common">Kaup's arrowtooth eel</name>
    <dbReference type="NCBI Taxonomy" id="118154"/>
    <lineage>
        <taxon>Eukaryota</taxon>
        <taxon>Metazoa</taxon>
        <taxon>Chordata</taxon>
        <taxon>Craniata</taxon>
        <taxon>Vertebrata</taxon>
        <taxon>Euteleostomi</taxon>
        <taxon>Actinopterygii</taxon>
        <taxon>Neopterygii</taxon>
        <taxon>Teleostei</taxon>
        <taxon>Anguilliformes</taxon>
        <taxon>Synaphobranchidae</taxon>
        <taxon>Synaphobranchus</taxon>
    </lineage>
</organism>
<dbReference type="Proteomes" id="UP001152622">
    <property type="component" value="Chromosome 3"/>
</dbReference>
<name>A0A9Q1G0V3_SYNKA</name>
<sequence>MIPGPHSLQDGWSEAYEYRGNQQPKKTAILQCKSKYSLSVLLPRTVKTTVSPAPKPLGRSGSARRSFRRAVDPAPPNPQNGKLEAASPPWRIHEHVSPTPTPPRTLAKSRRSRPALIKTQRGLPPPVPLPTQTAA</sequence>
<evidence type="ECO:0000313" key="3">
    <source>
        <dbReference type="Proteomes" id="UP001152622"/>
    </source>
</evidence>
<gene>
    <name evidence="2" type="ORF">SKAU_G00111700</name>
</gene>
<feature type="region of interest" description="Disordered" evidence="1">
    <location>
        <begin position="49"/>
        <end position="135"/>
    </location>
</feature>
<evidence type="ECO:0000256" key="1">
    <source>
        <dbReference type="SAM" id="MobiDB-lite"/>
    </source>
</evidence>
<proteinExistence type="predicted"/>
<accession>A0A9Q1G0V3</accession>
<comment type="caution">
    <text evidence="2">The sequence shown here is derived from an EMBL/GenBank/DDBJ whole genome shotgun (WGS) entry which is preliminary data.</text>
</comment>
<evidence type="ECO:0000313" key="2">
    <source>
        <dbReference type="EMBL" id="KAJ8371142.1"/>
    </source>
</evidence>
<dbReference type="AlphaFoldDB" id="A0A9Q1G0V3"/>
<protein>
    <submittedName>
        <fullName evidence="2">Uncharacterized protein</fullName>
    </submittedName>
</protein>
<dbReference type="EMBL" id="JAINUF010000003">
    <property type="protein sequence ID" value="KAJ8371142.1"/>
    <property type="molecule type" value="Genomic_DNA"/>
</dbReference>
<keyword evidence="3" id="KW-1185">Reference proteome</keyword>